<evidence type="ECO:0000313" key="3">
    <source>
        <dbReference type="EMBL" id="KRG20710.1"/>
    </source>
</evidence>
<proteinExistence type="predicted"/>
<reference evidence="4" key="2">
    <citation type="journal article" date="2016" name="Genome Announc.">
        <title>Draft Genome Sequences of Two Novel Amoeba-Resistant Intranuclear Bacteria, 'Candidatus Berkiella cookevillensis' and 'Candidatus Berkiella aquae'.</title>
        <authorList>
            <person name="Mehari Y.T."/>
            <person name="Arivett B.A."/>
            <person name="Farone A.L."/>
            <person name="Gunderson J.H."/>
            <person name="Farone M.B."/>
        </authorList>
    </citation>
    <scope>NUCLEOTIDE SEQUENCE</scope>
    <source>
        <strain evidence="4">HT99</strain>
    </source>
</reference>
<dbReference type="EMBL" id="LKAJ01000009">
    <property type="protein sequence ID" value="KRG20710.1"/>
    <property type="molecule type" value="Genomic_DNA"/>
</dbReference>
<feature type="transmembrane region" description="Helical" evidence="2">
    <location>
        <begin position="38"/>
        <end position="57"/>
    </location>
</feature>
<gene>
    <name evidence="4" type="ORF">HT99x_004615</name>
    <name evidence="3" type="ORF">HT99x_02197</name>
</gene>
<evidence type="ECO:0000313" key="4">
    <source>
        <dbReference type="EMBL" id="MCS5710701.1"/>
    </source>
</evidence>
<reference evidence="4" key="3">
    <citation type="submission" date="2021-06" db="EMBL/GenBank/DDBJ databases">
        <title>Genomic Description and Analysis of Intracellular Bacteria, Candidatus Berkiella cookevillensis and Candidatus Berkiella aquae.</title>
        <authorList>
            <person name="Kidane D.T."/>
            <person name="Mehari Y.T."/>
            <person name="Rice F.C."/>
            <person name="Arivett B.A."/>
            <person name="Farone A.L."/>
            <person name="Berk S.G."/>
            <person name="Farone M.B."/>
        </authorList>
    </citation>
    <scope>NUCLEOTIDE SEQUENCE</scope>
    <source>
        <strain evidence="4">HT99</strain>
    </source>
</reference>
<evidence type="ECO:0000256" key="1">
    <source>
        <dbReference type="SAM" id="MobiDB-lite"/>
    </source>
</evidence>
<evidence type="ECO:0000256" key="2">
    <source>
        <dbReference type="SAM" id="Phobius"/>
    </source>
</evidence>
<keyword evidence="2" id="KW-0812">Transmembrane</keyword>
<comment type="caution">
    <text evidence="3">The sequence shown here is derived from an EMBL/GenBank/DDBJ whole genome shotgun (WGS) entry which is preliminary data.</text>
</comment>
<keyword evidence="2" id="KW-0472">Membrane</keyword>
<feature type="transmembrane region" description="Helical" evidence="2">
    <location>
        <begin position="12"/>
        <end position="32"/>
    </location>
</feature>
<name>A0A0Q9YJ94_9GAMM</name>
<dbReference type="RefSeq" id="WP_075066815.1">
    <property type="nucleotide sequence ID" value="NZ_LKAJ02000001.1"/>
</dbReference>
<keyword evidence="2" id="KW-1133">Transmembrane helix</keyword>
<sequence length="231" mass="24941">MSKKTSEQSSSTLVYRSLFTISGAVSAGAFAFYGLGLALLPVVGVTLLAGAASYFAARIYSLFNRVDAIAQRLDEKTLTQMEQALTKTNKRMKNFARVPAMINSLEGHQADIAETLRTYTEHSITATQNALGGMQALGAMAANELAENIQQQSAGGHQIPSLAELRNFYNETVDSEDDSSEEENSHVQVAQPAPAVLHKAPARQAKGNDKKQDKKAEAATRKNPARTAKRK</sequence>
<organism evidence="3">
    <name type="scientific">Candidatus Berkiella aquae</name>
    <dbReference type="NCBI Taxonomy" id="295108"/>
    <lineage>
        <taxon>Bacteria</taxon>
        <taxon>Pseudomonadati</taxon>
        <taxon>Pseudomonadota</taxon>
        <taxon>Gammaproteobacteria</taxon>
        <taxon>Candidatus Berkiellales</taxon>
        <taxon>Candidatus Berkiellaceae</taxon>
        <taxon>Candidatus Berkiella</taxon>
    </lineage>
</organism>
<accession>A0A0Q9YJ94</accession>
<feature type="region of interest" description="Disordered" evidence="1">
    <location>
        <begin position="172"/>
        <end position="231"/>
    </location>
</feature>
<reference evidence="3" key="1">
    <citation type="submission" date="2015-09" db="EMBL/GenBank/DDBJ databases">
        <title>Draft Genome Sequences of Two Novel Amoeba-resistant Intranuclear Bacteria, Candidatus Berkiella cookevillensis and Candidatus Berkiella aquae.</title>
        <authorList>
            <person name="Mehari Y.T."/>
            <person name="Arivett B.A."/>
            <person name="Farone A.L."/>
            <person name="Gunderson J.H."/>
            <person name="Farone M.B."/>
        </authorList>
    </citation>
    <scope>NUCLEOTIDE SEQUENCE [LARGE SCALE GENOMIC DNA]</scope>
    <source>
        <strain evidence="3">HT99</strain>
    </source>
</reference>
<feature type="compositionally biased region" description="Basic and acidic residues" evidence="1">
    <location>
        <begin position="206"/>
        <end position="220"/>
    </location>
</feature>
<keyword evidence="5" id="KW-1185">Reference proteome</keyword>
<evidence type="ECO:0000313" key="5">
    <source>
        <dbReference type="Proteomes" id="UP000051497"/>
    </source>
</evidence>
<dbReference type="AlphaFoldDB" id="A0A0Q9YJ94"/>
<protein>
    <submittedName>
        <fullName evidence="3">Uncharacterized protein</fullName>
    </submittedName>
</protein>
<dbReference type="EMBL" id="LKAJ02000001">
    <property type="protein sequence ID" value="MCS5710701.1"/>
    <property type="molecule type" value="Genomic_DNA"/>
</dbReference>
<dbReference type="Proteomes" id="UP000051497">
    <property type="component" value="Unassembled WGS sequence"/>
</dbReference>
<feature type="compositionally biased region" description="Acidic residues" evidence="1">
    <location>
        <begin position="173"/>
        <end position="182"/>
    </location>
</feature>